<keyword evidence="3" id="KW-0808">Transferase</keyword>
<proteinExistence type="predicted"/>
<dbReference type="InterPro" id="IPR058746">
    <property type="entry name" value="Znf_RING-type_Topors"/>
</dbReference>
<dbReference type="AlphaFoldDB" id="F2TZG9"/>
<evidence type="ECO:0000256" key="6">
    <source>
        <dbReference type="ARBA" id="ARBA00022833"/>
    </source>
</evidence>
<dbReference type="GO" id="GO:0006513">
    <property type="term" value="P:protein monoubiquitination"/>
    <property type="evidence" value="ECO:0007669"/>
    <property type="project" value="TreeGrafter"/>
</dbReference>
<dbReference type="PROSITE" id="PS50089">
    <property type="entry name" value="ZF_RING_2"/>
    <property type="match status" value="1"/>
</dbReference>
<sequence>MAQHRTIARTRDDDDVVALHAHGSTRVVDQEEDDDDDVGVVAERRRLLDEAADAEDGDGGGMGVSSRAMPADVPSVNRTNDATKGATTASTTDTTNGTASSMANSSMANSSSSHGTLKDPDGDEQDAHGDEQESCPICLDALNDKALLDGCFHSFCFECIMSWLNVSRTCPLCKAPVSSVIHSIKSATIFKRITLPPQRPPAPEPAPPFSRHHPHHHHHHHRRHHHAGAFDARRDRRRHTTSRWSAHETVADERRRETGLDRRRAVYAANMRALPEYDEQLRARERSIAPSGLARDERNRRRVLAWAKRDINALVPTNTAFVYAYLESLLSTTDLRATHILVQSLAPFLLAHTELFVHELQMFARSPLSMPAYDAHVRYQVPTTDQQRRMAQQHGLLLGPPRRPQQQQLQQPQQHQQQHQQQHVPGSSFSQLQLAQRPTISGSAASIEDDGMHEERRQRLRQWQQQQQQQQHVPRAAVTTPTRVMAGAHGQSMSSRPPLLPHPFAAAATPAQPPYSMPHQASMAPSHPMGHVPQVRPPATLQQRTSGNDSGMDGDEWVPHTEEDMRLLRELRAVRAKRAKVREGVLAGGFSSVQVGQLSMPQLCEHVHQLEKDVLQRRKRILALRREQVNQLREAVSTSAGVAGRGRGRADGGGNDSGDDSAD</sequence>
<dbReference type="STRING" id="946362.F2TZG9"/>
<feature type="region of interest" description="Disordered" evidence="10">
    <location>
        <begin position="510"/>
        <end position="531"/>
    </location>
</feature>
<evidence type="ECO:0000313" key="13">
    <source>
        <dbReference type="Proteomes" id="UP000007799"/>
    </source>
</evidence>
<feature type="compositionally biased region" description="Basic and acidic residues" evidence="10">
    <location>
        <begin position="245"/>
        <end position="257"/>
    </location>
</feature>
<feature type="region of interest" description="Disordered" evidence="10">
    <location>
        <begin position="195"/>
        <end position="257"/>
    </location>
</feature>
<dbReference type="PANTHER" id="PTHR46077:SF1">
    <property type="entry name" value="TOP1 BINDING ARGININE_SERINE RICH PROTEIN, E3 UBIQUITIN LIGASE"/>
    <property type="match status" value="1"/>
</dbReference>
<organism evidence="13">
    <name type="scientific">Salpingoeca rosetta (strain ATCC 50818 / BSB-021)</name>
    <dbReference type="NCBI Taxonomy" id="946362"/>
    <lineage>
        <taxon>Eukaryota</taxon>
        <taxon>Choanoflagellata</taxon>
        <taxon>Craspedida</taxon>
        <taxon>Salpingoecidae</taxon>
        <taxon>Salpingoeca</taxon>
    </lineage>
</organism>
<dbReference type="GeneID" id="16078545"/>
<feature type="region of interest" description="Disordered" evidence="10">
    <location>
        <begin position="397"/>
        <end position="479"/>
    </location>
</feature>
<dbReference type="EC" id="2.3.2.27" evidence="2"/>
<feature type="compositionally biased region" description="Polar residues" evidence="10">
    <location>
        <begin position="424"/>
        <end position="444"/>
    </location>
</feature>
<keyword evidence="8" id="KW-0804">Transcription</keyword>
<dbReference type="EMBL" id="GL832957">
    <property type="protein sequence ID" value="EGD78993.1"/>
    <property type="molecule type" value="Genomic_DNA"/>
</dbReference>
<evidence type="ECO:0000256" key="7">
    <source>
        <dbReference type="ARBA" id="ARBA00023015"/>
    </source>
</evidence>
<dbReference type="InterPro" id="IPR013083">
    <property type="entry name" value="Znf_RING/FYVE/PHD"/>
</dbReference>
<comment type="catalytic activity">
    <reaction evidence="1">
        <text>S-ubiquitinyl-[E2 ubiquitin-conjugating enzyme]-L-cysteine + [acceptor protein]-L-lysine = [E2 ubiquitin-conjugating enzyme]-L-cysteine + N(6)-ubiquitinyl-[acceptor protein]-L-lysine.</text>
        <dbReference type="EC" id="2.3.2.27"/>
    </reaction>
</comment>
<keyword evidence="7" id="KW-0805">Transcription regulation</keyword>
<dbReference type="GO" id="GO:0008270">
    <property type="term" value="F:zinc ion binding"/>
    <property type="evidence" value="ECO:0007669"/>
    <property type="project" value="UniProtKB-KW"/>
</dbReference>
<accession>F2TZG9</accession>
<dbReference type="Proteomes" id="UP000007799">
    <property type="component" value="Unassembled WGS sequence"/>
</dbReference>
<evidence type="ECO:0000313" key="12">
    <source>
        <dbReference type="EMBL" id="EGD78993.1"/>
    </source>
</evidence>
<evidence type="ECO:0000256" key="1">
    <source>
        <dbReference type="ARBA" id="ARBA00000900"/>
    </source>
</evidence>
<dbReference type="OrthoDB" id="21204at2759"/>
<dbReference type="InterPro" id="IPR017907">
    <property type="entry name" value="Znf_RING_CS"/>
</dbReference>
<feature type="region of interest" description="Disordered" evidence="10">
    <location>
        <begin position="23"/>
        <end position="131"/>
    </location>
</feature>
<evidence type="ECO:0000256" key="2">
    <source>
        <dbReference type="ARBA" id="ARBA00012483"/>
    </source>
</evidence>
<dbReference type="eggNOG" id="KOG4430">
    <property type="taxonomic scope" value="Eukaryota"/>
</dbReference>
<feature type="compositionally biased region" description="Low complexity" evidence="10">
    <location>
        <begin position="82"/>
        <end position="113"/>
    </location>
</feature>
<dbReference type="PROSITE" id="PS00518">
    <property type="entry name" value="ZF_RING_1"/>
    <property type="match status" value="1"/>
</dbReference>
<feature type="region of interest" description="Disordered" evidence="10">
    <location>
        <begin position="633"/>
        <end position="663"/>
    </location>
</feature>
<name>F2TZG9_SALR5</name>
<evidence type="ECO:0000256" key="3">
    <source>
        <dbReference type="ARBA" id="ARBA00022679"/>
    </source>
</evidence>
<dbReference type="InParanoid" id="F2TZG9"/>
<feature type="compositionally biased region" description="Low complexity" evidence="10">
    <location>
        <begin position="461"/>
        <end position="471"/>
    </location>
</feature>
<dbReference type="KEGG" id="sre:PTSG_01964"/>
<reference evidence="12" key="1">
    <citation type="submission" date="2009-08" db="EMBL/GenBank/DDBJ databases">
        <title>Annotation of Salpingoeca rosetta.</title>
        <authorList>
            <consortium name="The Broad Institute Genome Sequencing Platform"/>
            <person name="Russ C."/>
            <person name="Cuomo C."/>
            <person name="Burger G."/>
            <person name="Gray M.W."/>
            <person name="Holland P.W.H."/>
            <person name="King N."/>
            <person name="Lang F.B.F."/>
            <person name="Roger A.J."/>
            <person name="Ruiz-Trillo I."/>
            <person name="Young S.K."/>
            <person name="Zeng Q."/>
            <person name="Gargeya S."/>
            <person name="Alvarado L."/>
            <person name="Berlin A."/>
            <person name="Chapman S.B."/>
            <person name="Chen Z."/>
            <person name="Freedman E."/>
            <person name="Gellesch M."/>
            <person name="Goldberg J."/>
            <person name="Griggs A."/>
            <person name="Gujja S."/>
            <person name="Heilman E."/>
            <person name="Heiman D."/>
            <person name="Howarth C."/>
            <person name="Mehta T."/>
            <person name="Neiman D."/>
            <person name="Pearson M."/>
            <person name="Roberts A."/>
            <person name="Saif S."/>
            <person name="Shea T."/>
            <person name="Shenoy N."/>
            <person name="Sisk P."/>
            <person name="Stolte C."/>
            <person name="Sykes S."/>
            <person name="White J."/>
            <person name="Yandava C."/>
            <person name="Haas B."/>
            <person name="Nusbaum C."/>
            <person name="Birren B."/>
        </authorList>
    </citation>
    <scope>NUCLEOTIDE SEQUENCE [LARGE SCALE GENOMIC DNA]</scope>
    <source>
        <strain evidence="12">ATCC 50818</strain>
    </source>
</reference>
<feature type="domain" description="RING-type" evidence="11">
    <location>
        <begin position="135"/>
        <end position="174"/>
    </location>
</feature>
<gene>
    <name evidence="12" type="ORF">PTSG_01964</name>
</gene>
<dbReference type="Gene3D" id="3.30.40.10">
    <property type="entry name" value="Zinc/RING finger domain, C3HC4 (zinc finger)"/>
    <property type="match status" value="1"/>
</dbReference>
<dbReference type="InterPro" id="IPR001841">
    <property type="entry name" value="Znf_RING"/>
</dbReference>
<keyword evidence="4" id="KW-0479">Metal-binding</keyword>
<evidence type="ECO:0000256" key="5">
    <source>
        <dbReference type="ARBA" id="ARBA00022771"/>
    </source>
</evidence>
<dbReference type="PANTHER" id="PTHR46077">
    <property type="entry name" value="E3 UBIQUITIN-PROTEIN LIGASE TOPORS"/>
    <property type="match status" value="1"/>
</dbReference>
<keyword evidence="13" id="KW-1185">Reference proteome</keyword>
<feature type="compositionally biased region" description="Basic residues" evidence="10">
    <location>
        <begin position="210"/>
        <end position="227"/>
    </location>
</feature>
<dbReference type="GO" id="GO:0000209">
    <property type="term" value="P:protein polyubiquitination"/>
    <property type="evidence" value="ECO:0007669"/>
    <property type="project" value="TreeGrafter"/>
</dbReference>
<evidence type="ECO:0000256" key="4">
    <source>
        <dbReference type="ARBA" id="ARBA00022723"/>
    </source>
</evidence>
<evidence type="ECO:0000256" key="9">
    <source>
        <dbReference type="PROSITE-ProRule" id="PRU00175"/>
    </source>
</evidence>
<feature type="compositionally biased region" description="Low complexity" evidence="10">
    <location>
        <begin position="397"/>
        <end position="423"/>
    </location>
</feature>
<dbReference type="CDD" id="cd16574">
    <property type="entry name" value="RING-HC_Topors"/>
    <property type="match status" value="1"/>
</dbReference>
<evidence type="ECO:0000259" key="11">
    <source>
        <dbReference type="PROSITE" id="PS50089"/>
    </source>
</evidence>
<dbReference type="GO" id="GO:0061630">
    <property type="term" value="F:ubiquitin protein ligase activity"/>
    <property type="evidence" value="ECO:0007669"/>
    <property type="project" value="UniProtKB-EC"/>
</dbReference>
<dbReference type="SUPFAM" id="SSF57850">
    <property type="entry name" value="RING/U-box"/>
    <property type="match status" value="1"/>
</dbReference>
<dbReference type="Pfam" id="PF13923">
    <property type="entry name" value="zf-C3HC4_2"/>
    <property type="match status" value="1"/>
</dbReference>
<feature type="compositionally biased region" description="Basic and acidic residues" evidence="10">
    <location>
        <begin position="116"/>
        <end position="131"/>
    </location>
</feature>
<dbReference type="RefSeq" id="XP_004997949.1">
    <property type="nucleotide sequence ID" value="XM_004997892.1"/>
</dbReference>
<protein>
    <recommendedName>
        <fullName evidence="2">RING-type E3 ubiquitin transferase</fullName>
        <ecNumber evidence="2">2.3.2.27</ecNumber>
    </recommendedName>
</protein>
<feature type="compositionally biased region" description="Pro residues" evidence="10">
    <location>
        <begin position="197"/>
        <end position="208"/>
    </location>
</feature>
<evidence type="ECO:0000256" key="10">
    <source>
        <dbReference type="SAM" id="MobiDB-lite"/>
    </source>
</evidence>
<evidence type="ECO:0000256" key="8">
    <source>
        <dbReference type="ARBA" id="ARBA00023163"/>
    </source>
</evidence>
<keyword evidence="6" id="KW-0862">Zinc</keyword>
<keyword evidence="5 9" id="KW-0863">Zinc-finger</keyword>
<dbReference type="SMART" id="SM00184">
    <property type="entry name" value="RING"/>
    <property type="match status" value="1"/>
</dbReference>